<sequence length="752" mass="83532">MNHILGIRHHGPGSARNVKAFLEAVKPDIVLIEGPPEADELLRWVSDEGLQPPVAILLYQADALQQSVFYPFAEFSPEWQAMLYARQHNIPVRFMDLPVAHTFGIQAQEGQEPAVPVAMATEAPPDAELPAVEVPETEDIYGNAPLRWMAHAGGHTDSDKWWEHTFENRVSNEEVFTAVSEMMRAAREDKPVKDRQEQLREAWMRKTIRQAQKEMYTEVAVICGAWHVPALTQMPPQKEDNELLKGLPKVKVECTWIPWTYSRLSFSSGYGAGINSPGWYSHLWHYPEDDGTRWMAGVAKLLREKQMDTSVAHIIESVRLAHSLAALRGLTKPGLEELNEATLSVVCHGEPMLMQLIKEELIVSNRIGTLPAGIPKPPLQADIEKWQKKLRLPATAAWKDYTLDLRKETDLERSMLLHRLQLLGIHWGKPSGVSGKGTFKEQWRLQWNPELAIDIIDKGNWGNTVEAAATAYVIHQATTAASLQVLCTLLQQALPAELPQAVEALIVQVTNQSAATGDVMQLMQVIAPLVTVSRYGNVRKTNAALVTGIVTGMITRVCISLPGACTGIADDAAQKMLALFLEMNNAISLLQQHDSTREWQQTLQRIAGSNSTHPVIAGYCTRLLADYKLLEGEALVKVFYSAVSAAVAPALAAAWIEGFLKGSGTLLLLDADLWLVVNDWVKQLPEESFIQVLPLLRRTFSHYTTPERRKLGEKVRQGDTPTGNRTAEQTVDAARGERALPVIMQLLGYPAL</sequence>
<protein>
    <submittedName>
        <fullName evidence="2">Uncharacterized protein</fullName>
    </submittedName>
</protein>
<dbReference type="InterPro" id="IPR050458">
    <property type="entry name" value="LolB"/>
</dbReference>
<dbReference type="Proteomes" id="UP000627292">
    <property type="component" value="Unassembled WGS sequence"/>
</dbReference>
<organism evidence="2 3">
    <name type="scientific">Filimonas zeae</name>
    <dbReference type="NCBI Taxonomy" id="1737353"/>
    <lineage>
        <taxon>Bacteria</taxon>
        <taxon>Pseudomonadati</taxon>
        <taxon>Bacteroidota</taxon>
        <taxon>Chitinophagia</taxon>
        <taxon>Chitinophagales</taxon>
        <taxon>Chitinophagaceae</taxon>
        <taxon>Filimonas</taxon>
    </lineage>
</organism>
<accession>A0A917IXW5</accession>
<dbReference type="PANTHER" id="PTHR30634">
    <property type="entry name" value="OUTER MEMBRANE LOLAB LIPOPROTEIN INSERTION APPARATUS"/>
    <property type="match status" value="1"/>
</dbReference>
<reference evidence="2" key="2">
    <citation type="submission" date="2020-09" db="EMBL/GenBank/DDBJ databases">
        <authorList>
            <person name="Sun Q."/>
            <person name="Zhou Y."/>
        </authorList>
    </citation>
    <scope>NUCLEOTIDE SEQUENCE</scope>
    <source>
        <strain evidence="2">CGMCC 1.15290</strain>
    </source>
</reference>
<dbReference type="PANTHER" id="PTHR30634:SF14">
    <property type="match status" value="1"/>
</dbReference>
<keyword evidence="3" id="KW-1185">Reference proteome</keyword>
<evidence type="ECO:0000313" key="3">
    <source>
        <dbReference type="Proteomes" id="UP000627292"/>
    </source>
</evidence>
<dbReference type="InterPro" id="IPR043737">
    <property type="entry name" value="DUF5682"/>
</dbReference>
<dbReference type="EMBL" id="BMIB01000002">
    <property type="protein sequence ID" value="GGH65976.1"/>
    <property type="molecule type" value="Genomic_DNA"/>
</dbReference>
<gene>
    <name evidence="2" type="ORF">GCM10011379_19660</name>
</gene>
<feature type="compositionally biased region" description="Basic and acidic residues" evidence="1">
    <location>
        <begin position="708"/>
        <end position="717"/>
    </location>
</feature>
<feature type="compositionally biased region" description="Polar residues" evidence="1">
    <location>
        <begin position="719"/>
        <end position="729"/>
    </location>
</feature>
<proteinExistence type="predicted"/>
<dbReference type="Pfam" id="PF18934">
    <property type="entry name" value="DUF5682"/>
    <property type="match status" value="1"/>
</dbReference>
<name>A0A917IXW5_9BACT</name>
<comment type="caution">
    <text evidence="2">The sequence shown here is derived from an EMBL/GenBank/DDBJ whole genome shotgun (WGS) entry which is preliminary data.</text>
</comment>
<feature type="region of interest" description="Disordered" evidence="1">
    <location>
        <begin position="708"/>
        <end position="729"/>
    </location>
</feature>
<dbReference type="RefSeq" id="WP_188951859.1">
    <property type="nucleotide sequence ID" value="NZ_BMIB01000002.1"/>
</dbReference>
<evidence type="ECO:0000313" key="2">
    <source>
        <dbReference type="EMBL" id="GGH65976.1"/>
    </source>
</evidence>
<dbReference type="AlphaFoldDB" id="A0A917IXW5"/>
<reference evidence="2" key="1">
    <citation type="journal article" date="2014" name="Int. J. Syst. Evol. Microbiol.">
        <title>Complete genome sequence of Corynebacterium casei LMG S-19264T (=DSM 44701T), isolated from a smear-ripened cheese.</title>
        <authorList>
            <consortium name="US DOE Joint Genome Institute (JGI-PGF)"/>
            <person name="Walter F."/>
            <person name="Albersmeier A."/>
            <person name="Kalinowski J."/>
            <person name="Ruckert C."/>
        </authorList>
    </citation>
    <scope>NUCLEOTIDE SEQUENCE</scope>
    <source>
        <strain evidence="2">CGMCC 1.15290</strain>
    </source>
</reference>
<evidence type="ECO:0000256" key="1">
    <source>
        <dbReference type="SAM" id="MobiDB-lite"/>
    </source>
</evidence>